<feature type="transmembrane region" description="Helical" evidence="1">
    <location>
        <begin position="70"/>
        <end position="91"/>
    </location>
</feature>
<evidence type="ECO:0000313" key="3">
    <source>
        <dbReference type="Proteomes" id="UP000677913"/>
    </source>
</evidence>
<dbReference type="Pfam" id="PF10935">
    <property type="entry name" value="DUF2637"/>
    <property type="match status" value="1"/>
</dbReference>
<feature type="transmembrane region" description="Helical" evidence="1">
    <location>
        <begin position="97"/>
        <end position="116"/>
    </location>
</feature>
<comment type="caution">
    <text evidence="2">The sequence shown here is derived from an EMBL/GenBank/DDBJ whole genome shotgun (WGS) entry which is preliminary data.</text>
</comment>
<gene>
    <name evidence="2" type="ORF">KGA66_03505</name>
</gene>
<name>A0A8J7WMB3_9ACTN</name>
<keyword evidence="1" id="KW-0472">Membrane</keyword>
<dbReference type="RefSeq" id="WP_211464413.1">
    <property type="nucleotide sequence ID" value="NZ_JAGSXH010000007.1"/>
</dbReference>
<accession>A0A8J7WMB3</accession>
<evidence type="ECO:0000256" key="1">
    <source>
        <dbReference type="SAM" id="Phobius"/>
    </source>
</evidence>
<proteinExistence type="predicted"/>
<protein>
    <submittedName>
        <fullName evidence="2">DUF2637 domain-containing protein</fullName>
    </submittedName>
</protein>
<organism evidence="2 3">
    <name type="scientific">Actinocrinis puniceicyclus</name>
    <dbReference type="NCBI Taxonomy" id="977794"/>
    <lineage>
        <taxon>Bacteria</taxon>
        <taxon>Bacillati</taxon>
        <taxon>Actinomycetota</taxon>
        <taxon>Actinomycetes</taxon>
        <taxon>Catenulisporales</taxon>
        <taxon>Actinospicaceae</taxon>
        <taxon>Actinocrinis</taxon>
    </lineage>
</organism>
<keyword evidence="3" id="KW-1185">Reference proteome</keyword>
<reference evidence="2" key="1">
    <citation type="submission" date="2021-04" db="EMBL/GenBank/DDBJ databases">
        <title>Genome based classification of Actinospica acidithermotolerans sp. nov., an actinobacterium isolated from an Indonesian hot spring.</title>
        <authorList>
            <person name="Kusuma A.B."/>
            <person name="Putra K.E."/>
            <person name="Nafisah S."/>
            <person name="Loh J."/>
            <person name="Nouioui I."/>
            <person name="Goodfellow M."/>
        </authorList>
    </citation>
    <scope>NUCLEOTIDE SEQUENCE</scope>
    <source>
        <strain evidence="2">DSM 45618</strain>
    </source>
</reference>
<evidence type="ECO:0000313" key="2">
    <source>
        <dbReference type="EMBL" id="MBS2962100.1"/>
    </source>
</evidence>
<dbReference type="EMBL" id="JAGSXH010000007">
    <property type="protein sequence ID" value="MBS2962100.1"/>
    <property type="molecule type" value="Genomic_DNA"/>
</dbReference>
<keyword evidence="1" id="KW-1133">Transmembrane helix</keyword>
<dbReference type="Proteomes" id="UP000677913">
    <property type="component" value="Unassembled WGS sequence"/>
</dbReference>
<dbReference type="InterPro" id="IPR021235">
    <property type="entry name" value="DUF2637"/>
</dbReference>
<keyword evidence="1" id="KW-0812">Transmembrane</keyword>
<dbReference type="AlphaFoldDB" id="A0A8J7WMB3"/>
<sequence length="244" mass="25523">MTAFRRFTDGVLFQAVLTGSLSFSHIHDLAAVHGQSGWKAWLYPLSVDLLTVAAYRKLTAARSTKAPAGLAWCAFLLGLAASLAANILGAWQNPDRLVAVALGVWPAVAFLVCTLLTHDPTPATAPAPAPARADVPAVVDATAALPVIAAARPVDSIRTSLSRVVEQVEPLAAPAPVAAASSEPVPELPEVSPKFLEWARRVADEHQTVTGTPIDLTTLARKLRVNPPLARAVHTHLLTGSAGA</sequence>